<dbReference type="PaxDb" id="3635-A0A1U8PQ77"/>
<keyword evidence="2" id="KW-1185">Reference proteome</keyword>
<proteinExistence type="predicted"/>
<dbReference type="KEGG" id="ghi:107961746"/>
<reference evidence="3" key="2">
    <citation type="submission" date="2025-08" db="UniProtKB">
        <authorList>
            <consortium name="RefSeq"/>
        </authorList>
    </citation>
    <scope>IDENTIFICATION</scope>
</reference>
<sequence>MQWTKLLLLPIPSSSSTFQSGASSKLRFLSTSIAATFGIPYLKNTYCFCQRPPLANWCPTSLADLFTCIKGISFQPPAFVNLNLSTSSMPTHKPLFPPQKAKESSQSRSRKTESRPKPRKEQDCGLNRIVSHILVLSITKLARRSMDVGDLITLSIGHLGIVSLNILSTACIGTWSFC</sequence>
<dbReference type="AlphaFoldDB" id="A0A1U8PQ77"/>
<feature type="region of interest" description="Disordered" evidence="1">
    <location>
        <begin position="91"/>
        <end position="122"/>
    </location>
</feature>
<dbReference type="Proteomes" id="UP000818029">
    <property type="component" value="Chromosome A06"/>
</dbReference>
<evidence type="ECO:0000313" key="2">
    <source>
        <dbReference type="Proteomes" id="UP000818029"/>
    </source>
</evidence>
<dbReference type="GeneID" id="107961746"/>
<feature type="compositionally biased region" description="Basic and acidic residues" evidence="1">
    <location>
        <begin position="100"/>
        <end position="122"/>
    </location>
</feature>
<reference evidence="2" key="1">
    <citation type="journal article" date="2020" name="Nat. Genet.">
        <title>Genomic diversifications of five Gossypium allopolyploid species and their impact on cotton improvement.</title>
        <authorList>
            <person name="Chen Z.J."/>
            <person name="Sreedasyam A."/>
            <person name="Ando A."/>
            <person name="Song Q."/>
            <person name="De Santiago L.M."/>
            <person name="Hulse-Kemp A.M."/>
            <person name="Ding M."/>
            <person name="Ye W."/>
            <person name="Kirkbride R.C."/>
            <person name="Jenkins J."/>
            <person name="Plott C."/>
            <person name="Lovell J."/>
            <person name="Lin Y.M."/>
            <person name="Vaughn R."/>
            <person name="Liu B."/>
            <person name="Simpson S."/>
            <person name="Scheffler B.E."/>
            <person name="Wen L."/>
            <person name="Saski C.A."/>
            <person name="Grover C.E."/>
            <person name="Hu G."/>
            <person name="Conover J.L."/>
            <person name="Carlson J.W."/>
            <person name="Shu S."/>
            <person name="Boston L.B."/>
            <person name="Williams M."/>
            <person name="Peterson D.G."/>
            <person name="McGee K."/>
            <person name="Jones D.C."/>
            <person name="Wendel J.F."/>
            <person name="Stelly D.M."/>
            <person name="Grimwood J."/>
            <person name="Schmutz J."/>
        </authorList>
    </citation>
    <scope>NUCLEOTIDE SEQUENCE [LARGE SCALE GENOMIC DNA]</scope>
    <source>
        <strain evidence="2">cv. TM-1</strain>
    </source>
</reference>
<gene>
    <name evidence="3" type="primary">LOC107961746</name>
</gene>
<name>A0A1U8PQ77_GOSHI</name>
<dbReference type="RefSeq" id="XP_016753335.1">
    <property type="nucleotide sequence ID" value="XM_016897846.2"/>
</dbReference>
<protein>
    <submittedName>
        <fullName evidence="3">Uncharacterized protein isoform X1</fullName>
    </submittedName>
</protein>
<evidence type="ECO:0000313" key="3">
    <source>
        <dbReference type="RefSeq" id="XP_016753335.1"/>
    </source>
</evidence>
<evidence type="ECO:0000256" key="1">
    <source>
        <dbReference type="SAM" id="MobiDB-lite"/>
    </source>
</evidence>
<accession>A0A1U8PQ77</accession>
<organism evidence="2 3">
    <name type="scientific">Gossypium hirsutum</name>
    <name type="common">Upland cotton</name>
    <name type="synonym">Gossypium mexicanum</name>
    <dbReference type="NCBI Taxonomy" id="3635"/>
    <lineage>
        <taxon>Eukaryota</taxon>
        <taxon>Viridiplantae</taxon>
        <taxon>Streptophyta</taxon>
        <taxon>Embryophyta</taxon>
        <taxon>Tracheophyta</taxon>
        <taxon>Spermatophyta</taxon>
        <taxon>Magnoliopsida</taxon>
        <taxon>eudicotyledons</taxon>
        <taxon>Gunneridae</taxon>
        <taxon>Pentapetalae</taxon>
        <taxon>rosids</taxon>
        <taxon>malvids</taxon>
        <taxon>Malvales</taxon>
        <taxon>Malvaceae</taxon>
        <taxon>Malvoideae</taxon>
        <taxon>Gossypium</taxon>
    </lineage>
</organism>
<dbReference type="OrthoDB" id="10457092at2759"/>